<name>A0ACB7US80_DIOAL</name>
<proteinExistence type="predicted"/>
<gene>
    <name evidence="1" type="ORF">IHE45_14G060700</name>
</gene>
<reference evidence="2" key="1">
    <citation type="journal article" date="2022" name="Nat. Commun.">
        <title>Chromosome evolution and the genetic basis of agronomically important traits in greater yam.</title>
        <authorList>
            <person name="Bredeson J.V."/>
            <person name="Lyons J.B."/>
            <person name="Oniyinde I.O."/>
            <person name="Okereke N.R."/>
            <person name="Kolade O."/>
            <person name="Nnabue I."/>
            <person name="Nwadili C.O."/>
            <person name="Hribova E."/>
            <person name="Parker M."/>
            <person name="Nwogha J."/>
            <person name="Shu S."/>
            <person name="Carlson J."/>
            <person name="Kariba R."/>
            <person name="Muthemba S."/>
            <person name="Knop K."/>
            <person name="Barton G.J."/>
            <person name="Sherwood A.V."/>
            <person name="Lopez-Montes A."/>
            <person name="Asiedu R."/>
            <person name="Jamnadass R."/>
            <person name="Muchugi A."/>
            <person name="Goodstein D."/>
            <person name="Egesi C.N."/>
            <person name="Featherston J."/>
            <person name="Asfaw A."/>
            <person name="Simpson G.G."/>
            <person name="Dolezel J."/>
            <person name="Hendre P.S."/>
            <person name="Van Deynze A."/>
            <person name="Kumar P.L."/>
            <person name="Obidiegwu J.E."/>
            <person name="Bhattacharjee R."/>
            <person name="Rokhsar D.S."/>
        </authorList>
    </citation>
    <scope>NUCLEOTIDE SEQUENCE [LARGE SCALE GENOMIC DNA]</scope>
    <source>
        <strain evidence="2">cv. TDa95/00328</strain>
    </source>
</reference>
<keyword evidence="2" id="KW-1185">Reference proteome</keyword>
<accession>A0ACB7US80</accession>
<comment type="caution">
    <text evidence="1">The sequence shown here is derived from an EMBL/GenBank/DDBJ whole genome shotgun (WGS) entry which is preliminary data.</text>
</comment>
<evidence type="ECO:0000313" key="1">
    <source>
        <dbReference type="EMBL" id="KAH7663524.1"/>
    </source>
</evidence>
<sequence length="153" mass="17141">MVYGRHPKRPAVHQPSMVSERRYDQHIRHAIKYMLVDKSTVILDSSGFSKAASHEAHIDVHGVVMHGVNEKLTWVPPFETNLLPRVEQNNVSLSHVIETSMCSHNIVSGPICSTHSKSKLLKYLLHPDDPHAPLVPDSKLLGPDHLFSGLDHI</sequence>
<evidence type="ECO:0000313" key="2">
    <source>
        <dbReference type="Proteomes" id="UP000827976"/>
    </source>
</evidence>
<dbReference type="Proteomes" id="UP000827976">
    <property type="component" value="Chromosome 14"/>
</dbReference>
<dbReference type="EMBL" id="CM037024">
    <property type="protein sequence ID" value="KAH7663524.1"/>
    <property type="molecule type" value="Genomic_DNA"/>
</dbReference>
<organism evidence="1 2">
    <name type="scientific">Dioscorea alata</name>
    <name type="common">Purple yam</name>
    <dbReference type="NCBI Taxonomy" id="55571"/>
    <lineage>
        <taxon>Eukaryota</taxon>
        <taxon>Viridiplantae</taxon>
        <taxon>Streptophyta</taxon>
        <taxon>Embryophyta</taxon>
        <taxon>Tracheophyta</taxon>
        <taxon>Spermatophyta</taxon>
        <taxon>Magnoliopsida</taxon>
        <taxon>Liliopsida</taxon>
        <taxon>Dioscoreales</taxon>
        <taxon>Dioscoreaceae</taxon>
        <taxon>Dioscorea</taxon>
    </lineage>
</organism>
<protein>
    <submittedName>
        <fullName evidence="1">Uncharacterized protein</fullName>
    </submittedName>
</protein>